<sequence length="285" mass="33523">MFKYFGLIFILLLFFIHHIGTLGSSESSFSPILNLKLRLLIKIPIQVVASACDIMKKHQFTPYFDINGKIIKGIVEQCEEQDLKWDAYEASTMLKYIIKNYDNLPSKIIFIHAHDFGGIQYPQNVSKQIKRLVSLDYFKNNEYGEVFSIFLRLNIQKWENSTKICLYHKAIELFEDDMIDVFIRLVNGTKFLNRFLKTLDQCEKEIIVTRCSTFFVDSKRLLKYPKEDYIRFVENIHKVIEQRGLTKQQSYRVSEVIERCWQLLFGEICSPNEVPWSLGRTTSIG</sequence>
<dbReference type="Proteomes" id="UP000179807">
    <property type="component" value="Unassembled WGS sequence"/>
</dbReference>
<protein>
    <submittedName>
        <fullName evidence="2">Uncharacterized protein</fullName>
    </submittedName>
</protein>
<dbReference type="RefSeq" id="XP_068346900.1">
    <property type="nucleotide sequence ID" value="XM_068496100.1"/>
</dbReference>
<gene>
    <name evidence="2" type="ORF">TRFO_11550</name>
</gene>
<evidence type="ECO:0000313" key="2">
    <source>
        <dbReference type="EMBL" id="OHS93763.1"/>
    </source>
</evidence>
<dbReference type="InterPro" id="IPR021838">
    <property type="entry name" value="DUF3431"/>
</dbReference>
<dbReference type="AlphaFoldDB" id="A0A1J4J7X3"/>
<comment type="caution">
    <text evidence="2">The sequence shown here is derived from an EMBL/GenBank/DDBJ whole genome shotgun (WGS) entry which is preliminary data.</text>
</comment>
<dbReference type="EMBL" id="MLAK01001371">
    <property type="protein sequence ID" value="OHS93763.1"/>
    <property type="molecule type" value="Genomic_DNA"/>
</dbReference>
<feature type="signal peptide" evidence="1">
    <location>
        <begin position="1"/>
        <end position="21"/>
    </location>
</feature>
<keyword evidence="1" id="KW-0732">Signal</keyword>
<dbReference type="OrthoDB" id="426718at2759"/>
<proteinExistence type="predicted"/>
<organism evidence="2 3">
    <name type="scientific">Tritrichomonas foetus</name>
    <dbReference type="NCBI Taxonomy" id="1144522"/>
    <lineage>
        <taxon>Eukaryota</taxon>
        <taxon>Metamonada</taxon>
        <taxon>Parabasalia</taxon>
        <taxon>Tritrichomonadida</taxon>
        <taxon>Tritrichomonadidae</taxon>
        <taxon>Tritrichomonas</taxon>
    </lineage>
</organism>
<dbReference type="Pfam" id="PF11913">
    <property type="entry name" value="DUF3431"/>
    <property type="match status" value="1"/>
</dbReference>
<accession>A0A1J4J7X3</accession>
<evidence type="ECO:0000256" key="1">
    <source>
        <dbReference type="SAM" id="SignalP"/>
    </source>
</evidence>
<reference evidence="2" key="1">
    <citation type="submission" date="2016-10" db="EMBL/GenBank/DDBJ databases">
        <authorList>
            <person name="Benchimol M."/>
            <person name="Almeida L.G."/>
            <person name="Vasconcelos A.T."/>
            <person name="Perreira-Neves A."/>
            <person name="Rosa I.A."/>
            <person name="Tasca T."/>
            <person name="Bogo M.R."/>
            <person name="de Souza W."/>
        </authorList>
    </citation>
    <scope>NUCLEOTIDE SEQUENCE [LARGE SCALE GENOMIC DNA]</scope>
    <source>
        <strain evidence="2">K</strain>
    </source>
</reference>
<name>A0A1J4J7X3_9EUKA</name>
<dbReference type="VEuPathDB" id="TrichDB:TRFO_11550"/>
<evidence type="ECO:0000313" key="3">
    <source>
        <dbReference type="Proteomes" id="UP000179807"/>
    </source>
</evidence>
<keyword evidence="3" id="KW-1185">Reference proteome</keyword>
<feature type="chain" id="PRO_5013153697" evidence="1">
    <location>
        <begin position="22"/>
        <end position="285"/>
    </location>
</feature>
<dbReference type="GeneID" id="94830804"/>